<dbReference type="Proteomes" id="UP000256763">
    <property type="component" value="Unassembled WGS sequence"/>
</dbReference>
<organism evidence="2 3">
    <name type="scientific">Alkalilimnicola ehrlichii</name>
    <dbReference type="NCBI Taxonomy" id="351052"/>
    <lineage>
        <taxon>Bacteria</taxon>
        <taxon>Pseudomonadati</taxon>
        <taxon>Pseudomonadota</taxon>
        <taxon>Gammaproteobacteria</taxon>
        <taxon>Chromatiales</taxon>
        <taxon>Ectothiorhodospiraceae</taxon>
        <taxon>Alkalilimnicola</taxon>
    </lineage>
</organism>
<proteinExistence type="predicted"/>
<reference evidence="3" key="1">
    <citation type="submission" date="2017-05" db="EMBL/GenBank/DDBJ databases">
        <authorList>
            <person name="Sharma S."/>
            <person name="Sidhu C."/>
            <person name="Pinnaka A.K."/>
        </authorList>
    </citation>
    <scope>NUCLEOTIDE SEQUENCE [LARGE SCALE GENOMIC DNA]</scope>
    <source>
        <strain evidence="3">AK93</strain>
    </source>
</reference>
<feature type="domain" description="SPOR" evidence="1">
    <location>
        <begin position="92"/>
        <end position="159"/>
    </location>
</feature>
<dbReference type="AlphaFoldDB" id="A0A3E0WJI8"/>
<dbReference type="InterPro" id="IPR036680">
    <property type="entry name" value="SPOR-like_sf"/>
</dbReference>
<evidence type="ECO:0000313" key="2">
    <source>
        <dbReference type="EMBL" id="RFA32126.1"/>
    </source>
</evidence>
<keyword evidence="3" id="KW-1185">Reference proteome</keyword>
<sequence length="200" mass="21862">MKLLFLALLLINIGVFGSQWVYSPKREGPVSPPPMEGNLRLVNAPMPTTEDGRCYVLGPLTDSAIGETHRQILSSRGYEVTVLTQGRHEPLGYWVYLPAAPTLEAAYTTGRRLAQAGVGDYAVVVGRERANAISLGLYAERAAAERRLAELTGLGFSPALERRYSPQAGVMLQVRIEDGSPPDIGTEHRWLASDCQALHY</sequence>
<accession>A0A3E0WJI8</accession>
<name>A0A3E0WJI8_9GAMM</name>
<protein>
    <recommendedName>
        <fullName evidence="1">SPOR domain-containing protein</fullName>
    </recommendedName>
</protein>
<dbReference type="Pfam" id="PF05036">
    <property type="entry name" value="SPOR"/>
    <property type="match status" value="1"/>
</dbReference>
<gene>
    <name evidence="2" type="ORF">CAL65_20570</name>
</gene>
<dbReference type="OrthoDB" id="5986009at2"/>
<evidence type="ECO:0000259" key="1">
    <source>
        <dbReference type="Pfam" id="PF05036"/>
    </source>
</evidence>
<dbReference type="EMBL" id="NFZW01000034">
    <property type="protein sequence ID" value="RFA32126.1"/>
    <property type="molecule type" value="Genomic_DNA"/>
</dbReference>
<dbReference type="SUPFAM" id="SSF110997">
    <property type="entry name" value="Sporulation related repeat"/>
    <property type="match status" value="1"/>
</dbReference>
<dbReference type="GO" id="GO:0042834">
    <property type="term" value="F:peptidoglycan binding"/>
    <property type="evidence" value="ECO:0007669"/>
    <property type="project" value="InterPro"/>
</dbReference>
<dbReference type="InterPro" id="IPR007730">
    <property type="entry name" value="SPOR-like_dom"/>
</dbReference>
<comment type="caution">
    <text evidence="2">The sequence shown here is derived from an EMBL/GenBank/DDBJ whole genome shotgun (WGS) entry which is preliminary data.</text>
</comment>
<dbReference type="RefSeq" id="WP_116303934.1">
    <property type="nucleotide sequence ID" value="NZ_NFZV01000033.1"/>
</dbReference>
<evidence type="ECO:0000313" key="3">
    <source>
        <dbReference type="Proteomes" id="UP000256763"/>
    </source>
</evidence>